<dbReference type="PANTHER" id="PTHR36978">
    <property type="entry name" value="P-LOOP CONTAINING NUCLEOTIDE TRIPHOSPHATE HYDROLASE"/>
    <property type="match status" value="1"/>
</dbReference>
<protein>
    <submittedName>
        <fullName evidence="2">Uncharacterized protein</fullName>
    </submittedName>
</protein>
<dbReference type="Pfam" id="PF17784">
    <property type="entry name" value="Sulfotransfer_4"/>
    <property type="match status" value="1"/>
</dbReference>
<keyword evidence="1" id="KW-0812">Transmembrane</keyword>
<feature type="transmembrane region" description="Helical" evidence="1">
    <location>
        <begin position="92"/>
        <end position="113"/>
    </location>
</feature>
<evidence type="ECO:0000313" key="2">
    <source>
        <dbReference type="EMBL" id="KAF1924912.1"/>
    </source>
</evidence>
<dbReference type="Proteomes" id="UP000800082">
    <property type="component" value="Unassembled WGS sequence"/>
</dbReference>
<keyword evidence="3" id="KW-1185">Reference proteome</keyword>
<proteinExistence type="predicted"/>
<reference evidence="2" key="1">
    <citation type="journal article" date="2020" name="Stud. Mycol.">
        <title>101 Dothideomycetes genomes: a test case for predicting lifestyles and emergence of pathogens.</title>
        <authorList>
            <person name="Haridas S."/>
            <person name="Albert R."/>
            <person name="Binder M."/>
            <person name="Bloem J."/>
            <person name="Labutti K."/>
            <person name="Salamov A."/>
            <person name="Andreopoulos B."/>
            <person name="Baker S."/>
            <person name="Barry K."/>
            <person name="Bills G."/>
            <person name="Bluhm B."/>
            <person name="Cannon C."/>
            <person name="Castanera R."/>
            <person name="Culley D."/>
            <person name="Daum C."/>
            <person name="Ezra D."/>
            <person name="Gonzalez J."/>
            <person name="Henrissat B."/>
            <person name="Kuo A."/>
            <person name="Liang C."/>
            <person name="Lipzen A."/>
            <person name="Lutzoni F."/>
            <person name="Magnuson J."/>
            <person name="Mondo S."/>
            <person name="Nolan M."/>
            <person name="Ohm R."/>
            <person name="Pangilinan J."/>
            <person name="Park H.-J."/>
            <person name="Ramirez L."/>
            <person name="Alfaro M."/>
            <person name="Sun H."/>
            <person name="Tritt A."/>
            <person name="Yoshinaga Y."/>
            <person name="Zwiers L.-H."/>
            <person name="Turgeon B."/>
            <person name="Goodwin S."/>
            <person name="Spatafora J."/>
            <person name="Crous P."/>
            <person name="Grigoriev I."/>
        </authorList>
    </citation>
    <scope>NUCLEOTIDE SEQUENCE</scope>
    <source>
        <strain evidence="2">CBS 183.55</strain>
    </source>
</reference>
<accession>A0A6A5RB88</accession>
<dbReference type="RefSeq" id="XP_033445164.1">
    <property type="nucleotide sequence ID" value="XM_033588770.1"/>
</dbReference>
<evidence type="ECO:0000256" key="1">
    <source>
        <dbReference type="SAM" id="Phobius"/>
    </source>
</evidence>
<dbReference type="Gene3D" id="3.40.50.300">
    <property type="entry name" value="P-loop containing nucleotide triphosphate hydrolases"/>
    <property type="match status" value="1"/>
</dbReference>
<dbReference type="AlphaFoldDB" id="A0A6A5RB88"/>
<gene>
    <name evidence="2" type="ORF">M421DRAFT_269037</name>
</gene>
<organism evidence="2 3">
    <name type="scientific">Didymella exigua CBS 183.55</name>
    <dbReference type="NCBI Taxonomy" id="1150837"/>
    <lineage>
        <taxon>Eukaryota</taxon>
        <taxon>Fungi</taxon>
        <taxon>Dikarya</taxon>
        <taxon>Ascomycota</taxon>
        <taxon>Pezizomycotina</taxon>
        <taxon>Dothideomycetes</taxon>
        <taxon>Pleosporomycetidae</taxon>
        <taxon>Pleosporales</taxon>
        <taxon>Pleosporineae</taxon>
        <taxon>Didymellaceae</taxon>
        <taxon>Didymella</taxon>
    </lineage>
</organism>
<dbReference type="InterPro" id="IPR040632">
    <property type="entry name" value="Sulfotransfer_4"/>
</dbReference>
<keyword evidence="1" id="KW-0472">Membrane</keyword>
<keyword evidence="1" id="KW-1133">Transmembrane helix</keyword>
<evidence type="ECO:0000313" key="3">
    <source>
        <dbReference type="Proteomes" id="UP000800082"/>
    </source>
</evidence>
<dbReference type="EMBL" id="ML978989">
    <property type="protein sequence ID" value="KAF1924912.1"/>
    <property type="molecule type" value="Genomic_DNA"/>
</dbReference>
<name>A0A6A5RB88_9PLEO</name>
<dbReference type="InterPro" id="IPR027417">
    <property type="entry name" value="P-loop_NTPase"/>
</dbReference>
<dbReference type="GeneID" id="54346417"/>
<dbReference type="PANTHER" id="PTHR36978:SF3">
    <property type="entry name" value="P-LOOP CONTAINING NUCLEOSIDE TRIPHOSPHATE HYDROLASE PROTEIN"/>
    <property type="match status" value="1"/>
</dbReference>
<dbReference type="OrthoDB" id="408152at2759"/>
<sequence>MRRFPAYIDLLRKQWIVLYMKPEPATKEHWVRHMEYLKCVVPDDRLIFYDVKEGWEPLCRVLEKAVPDMEFPRIDDERAIEELARRFLIKGFVRWGVVTSAVRVGVVVILWVARTYAQELCASGIYVR</sequence>